<sequence>MSSQFADYSRQITSLTSSIQSYLASPLSSRPITSLITSKSELDECYAILEAMKVAAEGSGSVSNKKALVGKVVRLKKEVRVSLSGKRVSTDLARTLNNILTLAGRSSTR</sequence>
<feature type="domain" description="Vesicle transport v-SNARE N-terminal" evidence="1">
    <location>
        <begin position="1"/>
        <end position="79"/>
    </location>
</feature>
<accession>A0A9W7AB23</accession>
<comment type="caution">
    <text evidence="2">The sequence shown here is derived from an EMBL/GenBank/DDBJ whole genome shotgun (WGS) entry which is preliminary data.</text>
</comment>
<name>A0A9W7AB23_9STRA</name>
<dbReference type="GO" id="GO:0006886">
    <property type="term" value="P:intracellular protein transport"/>
    <property type="evidence" value="ECO:0007669"/>
    <property type="project" value="InterPro"/>
</dbReference>
<organism evidence="2 3">
    <name type="scientific">Triparma laevis f. inornata</name>
    <dbReference type="NCBI Taxonomy" id="1714386"/>
    <lineage>
        <taxon>Eukaryota</taxon>
        <taxon>Sar</taxon>
        <taxon>Stramenopiles</taxon>
        <taxon>Ochrophyta</taxon>
        <taxon>Bolidophyceae</taxon>
        <taxon>Parmales</taxon>
        <taxon>Triparmaceae</taxon>
        <taxon>Triparma</taxon>
    </lineage>
</organism>
<proteinExistence type="predicted"/>
<dbReference type="InterPro" id="IPR007705">
    <property type="entry name" value="Vesicle_trsprt_v-SNARE_N"/>
</dbReference>
<gene>
    <name evidence="2" type="ORF">TL16_g05054</name>
</gene>
<protein>
    <recommendedName>
        <fullName evidence="1">Vesicle transport v-SNARE N-terminal domain-containing protein</fullName>
    </recommendedName>
</protein>
<dbReference type="Pfam" id="PF05008">
    <property type="entry name" value="V-SNARE"/>
    <property type="match status" value="1"/>
</dbReference>
<dbReference type="EMBL" id="BLQM01000144">
    <property type="protein sequence ID" value="GMH68982.1"/>
    <property type="molecule type" value="Genomic_DNA"/>
</dbReference>
<reference evidence="3" key="1">
    <citation type="journal article" date="2023" name="Commun. Biol.">
        <title>Genome analysis of Parmales, the sister group of diatoms, reveals the evolutionary specialization of diatoms from phago-mixotrophs to photoautotrophs.</title>
        <authorList>
            <person name="Ban H."/>
            <person name="Sato S."/>
            <person name="Yoshikawa S."/>
            <person name="Yamada K."/>
            <person name="Nakamura Y."/>
            <person name="Ichinomiya M."/>
            <person name="Sato N."/>
            <person name="Blanc-Mathieu R."/>
            <person name="Endo H."/>
            <person name="Kuwata A."/>
            <person name="Ogata H."/>
        </authorList>
    </citation>
    <scope>NUCLEOTIDE SEQUENCE [LARGE SCALE GENOMIC DNA]</scope>
</reference>
<dbReference type="AlphaFoldDB" id="A0A9W7AB23"/>
<dbReference type="GO" id="GO:0016020">
    <property type="term" value="C:membrane"/>
    <property type="evidence" value="ECO:0007669"/>
    <property type="project" value="InterPro"/>
</dbReference>
<evidence type="ECO:0000313" key="3">
    <source>
        <dbReference type="Proteomes" id="UP001162640"/>
    </source>
</evidence>
<dbReference type="Proteomes" id="UP001162640">
    <property type="component" value="Unassembled WGS sequence"/>
</dbReference>
<evidence type="ECO:0000259" key="1">
    <source>
        <dbReference type="Pfam" id="PF05008"/>
    </source>
</evidence>
<evidence type="ECO:0000313" key="2">
    <source>
        <dbReference type="EMBL" id="GMH68982.1"/>
    </source>
</evidence>